<sequence>MSNIGVLNEKPLHASLKKWYVQPGDQIEVKVDGFVIDIVQGDLLVEIQTGNFASIKPKLNKLLSSHSVRLVYPIAYEKWIVKLPKNVGGEITRRKSPKRGRVEEVFGEMVSFPQLLENSNFSLEVLMTKEEEFWQYEGKRKWRRKGWGIKERRLLEVVDQILFENPADWHTLLPRGMGEFTGKDLAERMGIRKQLSQKMAYCLRKANIIKLIGKRGRANLYEVSGT</sequence>
<feature type="domain" description="DUF8091" evidence="1">
    <location>
        <begin position="10"/>
        <end position="163"/>
    </location>
</feature>
<proteinExistence type="predicted"/>
<comment type="caution">
    <text evidence="2">The sequence shown here is derived from an EMBL/GenBank/DDBJ whole genome shotgun (WGS) entry which is preliminary data.</text>
</comment>
<name>A0A8J6TK09_9CHLR</name>
<gene>
    <name evidence="2" type="ORF">H8E29_14305</name>
</gene>
<dbReference type="Proteomes" id="UP000614469">
    <property type="component" value="Unassembled WGS sequence"/>
</dbReference>
<dbReference type="InterPro" id="IPR058404">
    <property type="entry name" value="DUF8091"/>
</dbReference>
<evidence type="ECO:0000259" key="1">
    <source>
        <dbReference type="Pfam" id="PF26351"/>
    </source>
</evidence>
<dbReference type="Pfam" id="PF26351">
    <property type="entry name" value="DUF8091"/>
    <property type="match status" value="1"/>
</dbReference>
<accession>A0A8J6TK09</accession>
<evidence type="ECO:0000313" key="2">
    <source>
        <dbReference type="EMBL" id="MBC8336434.1"/>
    </source>
</evidence>
<dbReference type="AlphaFoldDB" id="A0A8J6TK09"/>
<evidence type="ECO:0000313" key="3">
    <source>
        <dbReference type="Proteomes" id="UP000614469"/>
    </source>
</evidence>
<protein>
    <recommendedName>
        <fullName evidence="1">DUF8091 domain-containing protein</fullName>
    </recommendedName>
</protein>
<reference evidence="2 3" key="1">
    <citation type="submission" date="2020-08" db="EMBL/GenBank/DDBJ databases">
        <title>Bridging the membrane lipid divide: bacteria of the FCB group superphylum have the potential to synthesize archaeal ether lipids.</title>
        <authorList>
            <person name="Villanueva L."/>
            <person name="Von Meijenfeldt F.A.B."/>
            <person name="Westbye A.B."/>
            <person name="Yadav S."/>
            <person name="Hopmans E.C."/>
            <person name="Dutilh B.E."/>
            <person name="Sinninghe Damste J.S."/>
        </authorList>
    </citation>
    <scope>NUCLEOTIDE SEQUENCE [LARGE SCALE GENOMIC DNA]</scope>
    <source>
        <strain evidence="2">NIOZ-UU36</strain>
    </source>
</reference>
<organism evidence="2 3">
    <name type="scientific">Candidatus Desulfolinea nitratireducens</name>
    <dbReference type="NCBI Taxonomy" id="2841698"/>
    <lineage>
        <taxon>Bacteria</taxon>
        <taxon>Bacillati</taxon>
        <taxon>Chloroflexota</taxon>
        <taxon>Anaerolineae</taxon>
        <taxon>Anaerolineales</taxon>
        <taxon>Anaerolineales incertae sedis</taxon>
        <taxon>Candidatus Desulfolinea</taxon>
    </lineage>
</organism>
<dbReference type="EMBL" id="JACNJN010000161">
    <property type="protein sequence ID" value="MBC8336434.1"/>
    <property type="molecule type" value="Genomic_DNA"/>
</dbReference>